<reference evidence="1 2" key="1">
    <citation type="submission" date="2020-02" db="EMBL/GenBank/DDBJ databases">
        <authorList>
            <person name="Kim Y.B."/>
            <person name="Roh S.W."/>
        </authorList>
    </citation>
    <scope>NUCLEOTIDE SEQUENCE [LARGE SCALE GENOMIC DNA]</scope>
    <source>
        <strain evidence="1 2">DSM 103574</strain>
    </source>
</reference>
<gene>
    <name evidence="1" type="ORF">Ami103574_02580</name>
</gene>
<dbReference type="KEGG" id="abut:Ami103574_02580"/>
<name>A0A858BYK5_9FIRM</name>
<evidence type="ECO:0000313" key="1">
    <source>
        <dbReference type="EMBL" id="QIB70667.1"/>
    </source>
</evidence>
<dbReference type="EMBL" id="CP048649">
    <property type="protein sequence ID" value="QIB70667.1"/>
    <property type="molecule type" value="Genomic_DNA"/>
</dbReference>
<evidence type="ECO:0008006" key="3">
    <source>
        <dbReference type="Google" id="ProtNLM"/>
    </source>
</evidence>
<proteinExistence type="predicted"/>
<sequence length="156" mass="17160">MKRELFKTFINCTPDAEAATYQVLGDDLEELNIEMSANVSRTSNILGENSITIDRYEKTASVEPYKADSGTPLFTFLKGIIDDEKTLDELKTDVVNVDVFGTETSGAYPAYKEEVFVEVTSYGGSTEGFQIPFNVHFTGKRTKGAFNPATKAFVAA</sequence>
<dbReference type="AlphaFoldDB" id="A0A858BYK5"/>
<keyword evidence="2" id="KW-1185">Reference proteome</keyword>
<protein>
    <recommendedName>
        <fullName evidence="3">Phage tail protein</fullName>
    </recommendedName>
</protein>
<evidence type="ECO:0000313" key="2">
    <source>
        <dbReference type="Proteomes" id="UP000466848"/>
    </source>
</evidence>
<organism evidence="1 2">
    <name type="scientific">Aminipila butyrica</name>
    <dbReference type="NCBI Taxonomy" id="433296"/>
    <lineage>
        <taxon>Bacteria</taxon>
        <taxon>Bacillati</taxon>
        <taxon>Bacillota</taxon>
        <taxon>Clostridia</taxon>
        <taxon>Peptostreptococcales</taxon>
        <taxon>Anaerovoracaceae</taxon>
        <taxon>Aminipila</taxon>
    </lineage>
</organism>
<accession>A0A858BYK5</accession>
<dbReference type="Proteomes" id="UP000466848">
    <property type="component" value="Chromosome"/>
</dbReference>